<evidence type="ECO:0000313" key="1">
    <source>
        <dbReference type="EMBL" id="PQQ02241.1"/>
    </source>
</evidence>
<protein>
    <submittedName>
        <fullName evidence="1">Uncharacterized protein</fullName>
    </submittedName>
</protein>
<dbReference type="OrthoDB" id="10336006at2759"/>
<sequence>MGRHTSNLRFANIVIFVFFELEPRERFLSNWGLRYEGSRDVSNLRYEDFRKPEMPKVPFKNYSARRHISDSRLKLEKALFLSLFSEIVSQGAERAGLEANLQPRDRRDCAQGQNP</sequence>
<accession>A0A314YBP1</accession>
<reference evidence="1 2" key="1">
    <citation type="submission" date="2018-02" db="EMBL/GenBank/DDBJ databases">
        <title>Draft genome of wild Prunus yedoensis var. nudiflora.</title>
        <authorList>
            <person name="Baek S."/>
            <person name="Kim J.-H."/>
            <person name="Choi K."/>
            <person name="Kim G.-B."/>
            <person name="Cho A."/>
            <person name="Jang H."/>
            <person name="Shin C.-H."/>
            <person name="Yu H.-J."/>
            <person name="Mun J.-H."/>
        </authorList>
    </citation>
    <scope>NUCLEOTIDE SEQUENCE [LARGE SCALE GENOMIC DNA]</scope>
    <source>
        <strain evidence="2">cv. Jeju island</strain>
        <tissue evidence="1">Leaf</tissue>
    </source>
</reference>
<keyword evidence="2" id="KW-1185">Reference proteome</keyword>
<dbReference type="AlphaFoldDB" id="A0A314YBP1"/>
<dbReference type="Proteomes" id="UP000250321">
    <property type="component" value="Unassembled WGS sequence"/>
</dbReference>
<organism evidence="1 2">
    <name type="scientific">Prunus yedoensis var. nudiflora</name>
    <dbReference type="NCBI Taxonomy" id="2094558"/>
    <lineage>
        <taxon>Eukaryota</taxon>
        <taxon>Viridiplantae</taxon>
        <taxon>Streptophyta</taxon>
        <taxon>Embryophyta</taxon>
        <taxon>Tracheophyta</taxon>
        <taxon>Spermatophyta</taxon>
        <taxon>Magnoliopsida</taxon>
        <taxon>eudicotyledons</taxon>
        <taxon>Gunneridae</taxon>
        <taxon>Pentapetalae</taxon>
        <taxon>rosids</taxon>
        <taxon>fabids</taxon>
        <taxon>Rosales</taxon>
        <taxon>Rosaceae</taxon>
        <taxon>Amygdaloideae</taxon>
        <taxon>Amygdaleae</taxon>
        <taxon>Prunus</taxon>
    </lineage>
</organism>
<evidence type="ECO:0000313" key="2">
    <source>
        <dbReference type="Proteomes" id="UP000250321"/>
    </source>
</evidence>
<name>A0A314YBP1_PRUYE</name>
<comment type="caution">
    <text evidence="1">The sequence shown here is derived from an EMBL/GenBank/DDBJ whole genome shotgun (WGS) entry which is preliminary data.</text>
</comment>
<gene>
    <name evidence="1" type="ORF">Pyn_35309</name>
</gene>
<dbReference type="EMBL" id="PJQY01001484">
    <property type="protein sequence ID" value="PQQ02241.1"/>
    <property type="molecule type" value="Genomic_DNA"/>
</dbReference>
<proteinExistence type="predicted"/>